<evidence type="ECO:0000313" key="2">
    <source>
        <dbReference type="Proteomes" id="UP000502665"/>
    </source>
</evidence>
<name>A0A6M4WV44_9ACTN</name>
<organism evidence="1 2">
    <name type="scientific">Streptomyces asoensis</name>
    <dbReference type="NCBI Taxonomy" id="249586"/>
    <lineage>
        <taxon>Bacteria</taxon>
        <taxon>Bacillati</taxon>
        <taxon>Actinomycetota</taxon>
        <taxon>Actinomycetes</taxon>
        <taxon>Kitasatosporales</taxon>
        <taxon>Streptomycetaceae</taxon>
        <taxon>Streptomyces</taxon>
    </lineage>
</organism>
<keyword evidence="2" id="KW-1185">Reference proteome</keyword>
<protein>
    <submittedName>
        <fullName evidence="1">Uncharacterized protein</fullName>
    </submittedName>
</protein>
<proteinExistence type="predicted"/>
<dbReference type="EMBL" id="CP049838">
    <property type="protein sequence ID" value="QJT01786.1"/>
    <property type="molecule type" value="Genomic_DNA"/>
</dbReference>
<gene>
    <name evidence="1" type="ORF">G9272_16940</name>
</gene>
<dbReference type="AlphaFoldDB" id="A0A6M4WV44"/>
<evidence type="ECO:0000313" key="1">
    <source>
        <dbReference type="EMBL" id="QJT01786.1"/>
    </source>
</evidence>
<dbReference type="Proteomes" id="UP000502665">
    <property type="component" value="Chromosome"/>
</dbReference>
<sequence>MSKTILTNVRTFAAGLDLTGNSNKIEISSEVEDKDATNYGSQGWKEVLGGLGSAELAAEGQWEAGDPSKVDDASWTHLGSVIPWSASANNGAAVGDLAYFLAALRADYKLFDAVGEIAPWSGTAKSSWPLVRGQFAHPPGTARTATGTGTGLNLGAITAGKRLYAALHVLSVAGTAVPTITARVESSVDNTFAAPTTRATFTAATAVGGQILRTDGTAITDTWWRVAWTISGTTPSFLFVGSLGIR</sequence>
<dbReference type="RefSeq" id="WP_171397341.1">
    <property type="nucleotide sequence ID" value="NZ_CP049838.1"/>
</dbReference>
<reference evidence="1" key="1">
    <citation type="submission" date="2020-03" db="EMBL/GenBank/DDBJ databases">
        <title>Molecular networking-based the target discovery of potent antiproliferative macrolactams: 5/6/7/16 polycyclic ansamycins and glycosylated trienomycin from Streptomyces cacaoi subsp. asoensis.</title>
        <authorList>
            <person name="Liu L.-L."/>
        </authorList>
    </citation>
    <scope>NUCLEOTIDE SEQUENCE [LARGE SCALE GENOMIC DNA]</scope>
    <source>
        <strain evidence="1">H2S5</strain>
    </source>
</reference>
<accession>A0A6M4WV44</accession>